<proteinExistence type="predicted"/>
<dbReference type="AlphaFoldDB" id="A0A2I0J7G2"/>
<dbReference type="Proteomes" id="UP000233551">
    <property type="component" value="Unassembled WGS sequence"/>
</dbReference>
<accession>A0A2I0J7G2</accession>
<name>A0A2I0J7G2_PUNGR</name>
<keyword evidence="3" id="KW-1185">Reference proteome</keyword>
<protein>
    <submittedName>
        <fullName evidence="2">Uncharacterized protein</fullName>
    </submittedName>
</protein>
<evidence type="ECO:0000256" key="1">
    <source>
        <dbReference type="SAM" id="MobiDB-lite"/>
    </source>
</evidence>
<comment type="caution">
    <text evidence="2">The sequence shown here is derived from an EMBL/GenBank/DDBJ whole genome shotgun (WGS) entry which is preliminary data.</text>
</comment>
<organism evidence="2 3">
    <name type="scientific">Punica granatum</name>
    <name type="common">Pomegranate</name>
    <dbReference type="NCBI Taxonomy" id="22663"/>
    <lineage>
        <taxon>Eukaryota</taxon>
        <taxon>Viridiplantae</taxon>
        <taxon>Streptophyta</taxon>
        <taxon>Embryophyta</taxon>
        <taxon>Tracheophyta</taxon>
        <taxon>Spermatophyta</taxon>
        <taxon>Magnoliopsida</taxon>
        <taxon>eudicotyledons</taxon>
        <taxon>Gunneridae</taxon>
        <taxon>Pentapetalae</taxon>
        <taxon>rosids</taxon>
        <taxon>malvids</taxon>
        <taxon>Myrtales</taxon>
        <taxon>Lythraceae</taxon>
        <taxon>Punica</taxon>
    </lineage>
</organism>
<sequence>MAPRGAVFSPGSRGDGTRGRGRWLWTPPTLRRDFGRFGGKSRKSAILGILGQRGRGQPVINWKNDDFALLEPIDRNGVLTACPSLVVCSDRGCRQRPKEAPRLLSATVLASFPIATCSLWFWIHGRELDKHDGARCLLEDVSLEFEIAILSYEADMSPSEGDAS</sequence>
<gene>
    <name evidence="2" type="ORF">CRG98_027422</name>
</gene>
<feature type="region of interest" description="Disordered" evidence="1">
    <location>
        <begin position="1"/>
        <end position="22"/>
    </location>
</feature>
<evidence type="ECO:0000313" key="2">
    <source>
        <dbReference type="EMBL" id="PKI52179.1"/>
    </source>
</evidence>
<reference evidence="2 3" key="1">
    <citation type="submission" date="2017-11" db="EMBL/GenBank/DDBJ databases">
        <title>De-novo sequencing of pomegranate (Punica granatum L.) genome.</title>
        <authorList>
            <person name="Akparov Z."/>
            <person name="Amiraslanov A."/>
            <person name="Hajiyeva S."/>
            <person name="Abbasov M."/>
            <person name="Kaur K."/>
            <person name="Hamwieh A."/>
            <person name="Solovyev V."/>
            <person name="Salamov A."/>
            <person name="Braich B."/>
            <person name="Kosarev P."/>
            <person name="Mahmoud A."/>
            <person name="Hajiyev E."/>
            <person name="Babayeva S."/>
            <person name="Izzatullayeva V."/>
            <person name="Mammadov A."/>
            <person name="Mammadov A."/>
            <person name="Sharifova S."/>
            <person name="Ojaghi J."/>
            <person name="Eynullazada K."/>
            <person name="Bayramov B."/>
            <person name="Abdulazimova A."/>
            <person name="Shahmuradov I."/>
        </authorList>
    </citation>
    <scope>NUCLEOTIDE SEQUENCE [LARGE SCALE GENOMIC DNA]</scope>
    <source>
        <strain evidence="3">cv. AG2017</strain>
        <tissue evidence="2">Leaf</tissue>
    </source>
</reference>
<dbReference type="EMBL" id="PGOL01001966">
    <property type="protein sequence ID" value="PKI52179.1"/>
    <property type="molecule type" value="Genomic_DNA"/>
</dbReference>
<evidence type="ECO:0000313" key="3">
    <source>
        <dbReference type="Proteomes" id="UP000233551"/>
    </source>
</evidence>